<keyword evidence="3" id="KW-1185">Reference proteome</keyword>
<feature type="compositionally biased region" description="Polar residues" evidence="1">
    <location>
        <begin position="287"/>
        <end position="296"/>
    </location>
</feature>
<sequence>MPRTSYASFGMSDQQTCTRVRGEDSEDMTTIVSQKSVAEITWPHRESHVHHLKVFSATNCSRLISECSSLKRRDSTADSSGSPHREPRVAMGGFLLHHYTTSMNADNLLSDISQRRSSKQDNRTERTARITSFPRLLSRQCTDDWSSPPPVIDAVMASAPETLYRQGVDARTGSVSDQMPEFPQGQVKILRYDHDVFSKNPFCGDFEEDDVANLRDFPPTVTPRSRLGVSIGSASHRRRSSQVTALLKRQESHDGFFPTLIDKIRQRGHKIFHPHHSRRVSEEMRTPPSSEFTRSCSGMRSRDIAVKYLTPEPPKPDTAGIYEAMTGTRAVVSRCRNGQCSEDNRPHVCENDYLTPVGAASPV</sequence>
<dbReference type="AlphaFoldDB" id="A0A9P8W9U2"/>
<accession>A0A9P8W9U2</accession>
<organism evidence="2 3">
    <name type="scientific">Thelonectria olida</name>
    <dbReference type="NCBI Taxonomy" id="1576542"/>
    <lineage>
        <taxon>Eukaryota</taxon>
        <taxon>Fungi</taxon>
        <taxon>Dikarya</taxon>
        <taxon>Ascomycota</taxon>
        <taxon>Pezizomycotina</taxon>
        <taxon>Sordariomycetes</taxon>
        <taxon>Hypocreomycetidae</taxon>
        <taxon>Hypocreales</taxon>
        <taxon>Nectriaceae</taxon>
        <taxon>Thelonectria</taxon>
    </lineage>
</organism>
<dbReference type="OrthoDB" id="4837923at2759"/>
<reference evidence="2 3" key="1">
    <citation type="journal article" date="2021" name="Nat. Commun.">
        <title>Genetic determinants of endophytism in the Arabidopsis root mycobiome.</title>
        <authorList>
            <person name="Mesny F."/>
            <person name="Miyauchi S."/>
            <person name="Thiergart T."/>
            <person name="Pickel B."/>
            <person name="Atanasova L."/>
            <person name="Karlsson M."/>
            <person name="Huettel B."/>
            <person name="Barry K.W."/>
            <person name="Haridas S."/>
            <person name="Chen C."/>
            <person name="Bauer D."/>
            <person name="Andreopoulos W."/>
            <person name="Pangilinan J."/>
            <person name="LaButti K."/>
            <person name="Riley R."/>
            <person name="Lipzen A."/>
            <person name="Clum A."/>
            <person name="Drula E."/>
            <person name="Henrissat B."/>
            <person name="Kohler A."/>
            <person name="Grigoriev I.V."/>
            <person name="Martin F.M."/>
            <person name="Hacquard S."/>
        </authorList>
    </citation>
    <scope>NUCLEOTIDE SEQUENCE [LARGE SCALE GENOMIC DNA]</scope>
    <source>
        <strain evidence="2 3">MPI-CAGE-CH-0241</strain>
    </source>
</reference>
<comment type="caution">
    <text evidence="2">The sequence shown here is derived from an EMBL/GenBank/DDBJ whole genome shotgun (WGS) entry which is preliminary data.</text>
</comment>
<evidence type="ECO:0000313" key="2">
    <source>
        <dbReference type="EMBL" id="KAH6894339.1"/>
    </source>
</evidence>
<evidence type="ECO:0000256" key="1">
    <source>
        <dbReference type="SAM" id="MobiDB-lite"/>
    </source>
</evidence>
<evidence type="ECO:0000313" key="3">
    <source>
        <dbReference type="Proteomes" id="UP000777438"/>
    </source>
</evidence>
<dbReference type="Proteomes" id="UP000777438">
    <property type="component" value="Unassembled WGS sequence"/>
</dbReference>
<dbReference type="EMBL" id="JAGPYM010000005">
    <property type="protein sequence ID" value="KAH6894339.1"/>
    <property type="molecule type" value="Genomic_DNA"/>
</dbReference>
<name>A0A9P8W9U2_9HYPO</name>
<protein>
    <submittedName>
        <fullName evidence="2">Uncharacterized protein</fullName>
    </submittedName>
</protein>
<gene>
    <name evidence="2" type="ORF">B0T10DRAFT_480237</name>
</gene>
<feature type="region of interest" description="Disordered" evidence="1">
    <location>
        <begin position="277"/>
        <end position="296"/>
    </location>
</feature>
<proteinExistence type="predicted"/>